<dbReference type="PANTHER" id="PTHR45527">
    <property type="entry name" value="NONRIBOSOMAL PEPTIDE SYNTHETASE"/>
    <property type="match status" value="1"/>
</dbReference>
<dbReference type="GO" id="GO:0005737">
    <property type="term" value="C:cytoplasm"/>
    <property type="evidence" value="ECO:0007669"/>
    <property type="project" value="TreeGrafter"/>
</dbReference>
<sequence length="522" mass="54972">MPPASDASPAAEALGPRGLAGRFLRGLSLNPRGAAVRSPGWSLSYEELHRRALAWAGALSRAGDGPPPAAVGVLAGKGPEAYVGILAGLYAGATVVPLNPDFPAGRTAAMIEAAGVGAVLADARGRALLAQAPPGAPGPRVLALDEDEPPADRALTAPLPADPEGTDYVLFTSGSTGRPKGVRIPRAGTAHYFELLDKRYDFTPDDVFSQTFDLNFDCAMFDLFSAWGAGGTVQLIPGTAYRDLPAFAAEHGLTVWFSTPSAISLLRRMGDLGPGTLPGLRWSLFAGEALRCVDADEWQRAAPASTVENLYGPTELTITICAYRWSTQDTPGLAVHGIVPIGEVHEGHRRLLLDPEGRTVSGSGAEGELLIAGPQLTNGYLDRADGEGRFVVREGRTWYRTGDRVREVADGVLVYVDRLDAQVQVQGLRIEPAEIDQALRACGGVAEAVTVAVPAPDGDTALVGFYTGEAQPAAALARALRGALPERMIPRRFAHLPELPLNPNRKTDRAALRARASALLDG</sequence>
<dbReference type="InterPro" id="IPR020845">
    <property type="entry name" value="AMP-binding_CS"/>
</dbReference>
<dbReference type="InterPro" id="IPR025110">
    <property type="entry name" value="AMP-bd_C"/>
</dbReference>
<dbReference type="OrthoDB" id="2472181at2"/>
<dbReference type="PROSITE" id="PS00455">
    <property type="entry name" value="AMP_BINDING"/>
    <property type="match status" value="1"/>
</dbReference>
<dbReference type="AlphaFoldDB" id="A0A5C4VFA8"/>
<name>A0A5C4VFA8_9ACTN</name>
<evidence type="ECO:0000259" key="2">
    <source>
        <dbReference type="Pfam" id="PF13193"/>
    </source>
</evidence>
<dbReference type="GO" id="GO:0044550">
    <property type="term" value="P:secondary metabolite biosynthetic process"/>
    <property type="evidence" value="ECO:0007669"/>
    <property type="project" value="TreeGrafter"/>
</dbReference>
<feature type="domain" description="AMP-dependent synthetase/ligase" evidence="1">
    <location>
        <begin position="34"/>
        <end position="381"/>
    </location>
</feature>
<dbReference type="Pfam" id="PF00501">
    <property type="entry name" value="AMP-binding"/>
    <property type="match status" value="1"/>
</dbReference>
<dbReference type="InterPro" id="IPR045851">
    <property type="entry name" value="AMP-bd_C_sf"/>
</dbReference>
<dbReference type="SUPFAM" id="SSF56801">
    <property type="entry name" value="Acetyl-CoA synthetase-like"/>
    <property type="match status" value="1"/>
</dbReference>
<dbReference type="Proteomes" id="UP000311713">
    <property type="component" value="Unassembled WGS sequence"/>
</dbReference>
<dbReference type="Gene3D" id="3.30.300.30">
    <property type="match status" value="1"/>
</dbReference>
<dbReference type="PANTHER" id="PTHR45527:SF1">
    <property type="entry name" value="FATTY ACID SYNTHASE"/>
    <property type="match status" value="1"/>
</dbReference>
<protein>
    <submittedName>
        <fullName evidence="3">D-alanine--poly(Phosphoribitol) ligase</fullName>
    </submittedName>
</protein>
<comment type="caution">
    <text evidence="3">The sequence shown here is derived from an EMBL/GenBank/DDBJ whole genome shotgun (WGS) entry which is preliminary data.</text>
</comment>
<dbReference type="EMBL" id="VDGT01000001">
    <property type="protein sequence ID" value="TNM34617.1"/>
    <property type="molecule type" value="Genomic_DNA"/>
</dbReference>
<keyword evidence="3" id="KW-0436">Ligase</keyword>
<evidence type="ECO:0000259" key="1">
    <source>
        <dbReference type="Pfam" id="PF00501"/>
    </source>
</evidence>
<reference evidence="3 4" key="1">
    <citation type="submission" date="2019-06" db="EMBL/GenBank/DDBJ databases">
        <title>Draft genome of Streptomyces sedi sp. JCM16909.</title>
        <authorList>
            <person name="Klykleung N."/>
            <person name="Tanasupawat S."/>
            <person name="Kudo T."/>
            <person name="Yuki M."/>
            <person name="Ohkuma M."/>
        </authorList>
    </citation>
    <scope>NUCLEOTIDE SEQUENCE [LARGE SCALE GENOMIC DNA]</scope>
    <source>
        <strain evidence="3 4">JCM 16909</strain>
    </source>
</reference>
<dbReference type="Pfam" id="PF13193">
    <property type="entry name" value="AMP-binding_C"/>
    <property type="match status" value="1"/>
</dbReference>
<gene>
    <name evidence="3" type="ORF">FH715_00390</name>
</gene>
<dbReference type="GO" id="GO:0016874">
    <property type="term" value="F:ligase activity"/>
    <property type="evidence" value="ECO:0007669"/>
    <property type="project" value="UniProtKB-KW"/>
</dbReference>
<evidence type="ECO:0000313" key="4">
    <source>
        <dbReference type="Proteomes" id="UP000311713"/>
    </source>
</evidence>
<proteinExistence type="predicted"/>
<evidence type="ECO:0000313" key="3">
    <source>
        <dbReference type="EMBL" id="TNM34617.1"/>
    </source>
</evidence>
<keyword evidence="4" id="KW-1185">Reference proteome</keyword>
<dbReference type="InterPro" id="IPR042099">
    <property type="entry name" value="ANL_N_sf"/>
</dbReference>
<dbReference type="Gene3D" id="3.40.50.12780">
    <property type="entry name" value="N-terminal domain of ligase-like"/>
    <property type="match status" value="1"/>
</dbReference>
<accession>A0A5C4VFA8</accession>
<organism evidence="3 4">
    <name type="scientific">Streptomyces sedi</name>
    <dbReference type="NCBI Taxonomy" id="555059"/>
    <lineage>
        <taxon>Bacteria</taxon>
        <taxon>Bacillati</taxon>
        <taxon>Actinomycetota</taxon>
        <taxon>Actinomycetes</taxon>
        <taxon>Kitasatosporales</taxon>
        <taxon>Streptomycetaceae</taxon>
        <taxon>Streptomyces</taxon>
    </lineage>
</organism>
<feature type="domain" description="AMP-binding enzyme C-terminal" evidence="2">
    <location>
        <begin position="434"/>
        <end position="506"/>
    </location>
</feature>
<dbReference type="GO" id="GO:0031177">
    <property type="term" value="F:phosphopantetheine binding"/>
    <property type="evidence" value="ECO:0007669"/>
    <property type="project" value="TreeGrafter"/>
</dbReference>
<dbReference type="GO" id="GO:0043041">
    <property type="term" value="P:amino acid activation for nonribosomal peptide biosynthetic process"/>
    <property type="evidence" value="ECO:0007669"/>
    <property type="project" value="TreeGrafter"/>
</dbReference>
<dbReference type="InterPro" id="IPR000873">
    <property type="entry name" value="AMP-dep_synth/lig_dom"/>
</dbReference>